<dbReference type="InterPro" id="IPR050482">
    <property type="entry name" value="Sensor_HK_TwoCompSys"/>
</dbReference>
<dbReference type="Gene3D" id="3.30.565.10">
    <property type="entry name" value="Histidine kinase-like ATPase, C-terminal domain"/>
    <property type="match status" value="1"/>
</dbReference>
<evidence type="ECO:0000256" key="3">
    <source>
        <dbReference type="ARBA" id="ARBA00023012"/>
    </source>
</evidence>
<feature type="transmembrane region" description="Helical" evidence="5">
    <location>
        <begin position="52"/>
        <end position="71"/>
    </location>
</feature>
<evidence type="ECO:0000313" key="8">
    <source>
        <dbReference type="EMBL" id="ANJ26083.1"/>
    </source>
</evidence>
<keyword evidence="5" id="KW-0812">Transmembrane</keyword>
<dbReference type="GO" id="GO:0016020">
    <property type="term" value="C:membrane"/>
    <property type="evidence" value="ECO:0007669"/>
    <property type="project" value="InterPro"/>
</dbReference>
<dbReference type="InterPro" id="IPR003594">
    <property type="entry name" value="HATPase_dom"/>
</dbReference>
<evidence type="ECO:0000259" key="7">
    <source>
        <dbReference type="Pfam" id="PF07730"/>
    </source>
</evidence>
<evidence type="ECO:0000256" key="1">
    <source>
        <dbReference type="ARBA" id="ARBA00022679"/>
    </source>
</evidence>
<dbReference type="Pfam" id="PF02518">
    <property type="entry name" value="HATPase_c"/>
    <property type="match status" value="1"/>
</dbReference>
<dbReference type="OrthoDB" id="5241784at2"/>
<keyword evidence="5" id="KW-1133">Transmembrane helix</keyword>
<dbReference type="STRING" id="453304.ATC03_04385"/>
<evidence type="ECO:0000259" key="6">
    <source>
        <dbReference type="Pfam" id="PF02518"/>
    </source>
</evidence>
<dbReference type="PANTHER" id="PTHR24421">
    <property type="entry name" value="NITRATE/NITRITE SENSOR PROTEIN NARX-RELATED"/>
    <property type="match status" value="1"/>
</dbReference>
<reference evidence="8 9" key="1">
    <citation type="journal article" date="2016" name="Int. J. Syst. Evol. Microbiol.">
        <title>Agromyces aureus sp. nov., isolated from the rhizosphere of Salix caprea L. grown in a heavy-metal-contaminated soil.</title>
        <authorList>
            <person name="Corretto E."/>
            <person name="Antonielli L."/>
            <person name="Sessitsch A."/>
            <person name="Compant S."/>
            <person name="Gorfer M."/>
            <person name="Kuffner M."/>
            <person name="Brader G."/>
        </authorList>
    </citation>
    <scope>NUCLEOTIDE SEQUENCE [LARGE SCALE GENOMIC DNA]</scope>
    <source>
        <strain evidence="8 9">AR33</strain>
    </source>
</reference>
<keyword evidence="3" id="KW-0902">Two-component regulatory system</keyword>
<feature type="transmembrane region" description="Helical" evidence="5">
    <location>
        <begin position="148"/>
        <end position="170"/>
    </location>
</feature>
<name>A0A191WD04_9MICO</name>
<dbReference type="CDD" id="cd16917">
    <property type="entry name" value="HATPase_UhpB-NarQ-NarX-like"/>
    <property type="match status" value="1"/>
</dbReference>
<sequence length="399" mass="41292">MTTIDDLQHTARHPATTWLAYRPGPWLALVAAPVLLIAPLVAAIMAGDWARIAYVLLLGGVFGAAVSLPFGSRRRPTAVTEAVFVALLLLCSGYLVLWRTEQALLFPLLAVAASLAIRRRWAMPMVGAIAVSGALAVGMATWSLEAAVLVGFAAFAGGAGNFLVQYYVALARELDRTRERLAVAAVAEERLRFSRDLHDLLGHSLSVIAVKSEAARRLIPRDPDAASTHVGEVEAIAREALGEVRSVVAGSRTVSLGVELANARAALEDAGVATSVTAPAVALPLSVDAVLGWVVREGATNVLRHSAARLCSIEVVVSAERVRVMVADDGAGTPPAASAGAGGSAPGSSRGGSGLDGLRERVEAVGGALTVEDRASGGSGFRLTAEIPLGADRTREAGR</sequence>
<evidence type="ECO:0000256" key="4">
    <source>
        <dbReference type="SAM" id="MobiDB-lite"/>
    </source>
</evidence>
<reference evidence="9" key="2">
    <citation type="submission" date="2016-01" db="EMBL/GenBank/DDBJ databases">
        <title>Complete genome sequence of Agromyces aureus AR33T and comparison with related organisms.</title>
        <authorList>
            <person name="Corretto E."/>
            <person name="Antonielli L."/>
            <person name="Sessitsch A."/>
            <person name="Brader G."/>
        </authorList>
    </citation>
    <scope>NUCLEOTIDE SEQUENCE [LARGE SCALE GENOMIC DNA]</scope>
    <source>
        <strain evidence="9">AR33</strain>
    </source>
</reference>
<feature type="region of interest" description="Disordered" evidence="4">
    <location>
        <begin position="376"/>
        <end position="399"/>
    </location>
</feature>
<dbReference type="AlphaFoldDB" id="A0A191WD04"/>
<dbReference type="RefSeq" id="WP_067873595.1">
    <property type="nucleotide sequence ID" value="NZ_CP013979.1"/>
</dbReference>
<protein>
    <submittedName>
        <fullName evidence="8">Uncharacterized protein</fullName>
    </submittedName>
</protein>
<dbReference type="PANTHER" id="PTHR24421:SF63">
    <property type="entry name" value="SENSOR HISTIDINE KINASE DESK"/>
    <property type="match status" value="1"/>
</dbReference>
<dbReference type="Proteomes" id="UP000078437">
    <property type="component" value="Chromosome"/>
</dbReference>
<dbReference type="EMBL" id="CP013979">
    <property type="protein sequence ID" value="ANJ26083.1"/>
    <property type="molecule type" value="Genomic_DNA"/>
</dbReference>
<dbReference type="Pfam" id="PF07730">
    <property type="entry name" value="HisKA_3"/>
    <property type="match status" value="1"/>
</dbReference>
<proteinExistence type="predicted"/>
<dbReference type="KEGG" id="agy:ATC03_04385"/>
<dbReference type="SUPFAM" id="SSF55874">
    <property type="entry name" value="ATPase domain of HSP90 chaperone/DNA topoisomerase II/histidine kinase"/>
    <property type="match status" value="1"/>
</dbReference>
<dbReference type="InterPro" id="IPR011712">
    <property type="entry name" value="Sig_transdc_His_kin_sub3_dim/P"/>
</dbReference>
<keyword evidence="5" id="KW-0472">Membrane</keyword>
<dbReference type="InterPro" id="IPR036890">
    <property type="entry name" value="HATPase_C_sf"/>
</dbReference>
<dbReference type="GO" id="GO:0046983">
    <property type="term" value="F:protein dimerization activity"/>
    <property type="evidence" value="ECO:0007669"/>
    <property type="project" value="InterPro"/>
</dbReference>
<keyword evidence="2" id="KW-0418">Kinase</keyword>
<feature type="transmembrane region" description="Helical" evidence="5">
    <location>
        <begin position="125"/>
        <end position="142"/>
    </location>
</feature>
<gene>
    <name evidence="8" type="ORF">ATC03_04385</name>
</gene>
<organism evidence="8 9">
    <name type="scientific">Agromyces aureus</name>
    <dbReference type="NCBI Taxonomy" id="453304"/>
    <lineage>
        <taxon>Bacteria</taxon>
        <taxon>Bacillati</taxon>
        <taxon>Actinomycetota</taxon>
        <taxon>Actinomycetes</taxon>
        <taxon>Micrococcales</taxon>
        <taxon>Microbacteriaceae</taxon>
        <taxon>Agromyces</taxon>
    </lineage>
</organism>
<evidence type="ECO:0000313" key="9">
    <source>
        <dbReference type="Proteomes" id="UP000078437"/>
    </source>
</evidence>
<feature type="domain" description="Histidine kinase/HSP90-like ATPase" evidence="6">
    <location>
        <begin position="293"/>
        <end position="385"/>
    </location>
</feature>
<feature type="transmembrane region" description="Helical" evidence="5">
    <location>
        <begin position="26"/>
        <end position="46"/>
    </location>
</feature>
<keyword evidence="9" id="KW-1185">Reference proteome</keyword>
<feature type="region of interest" description="Disordered" evidence="4">
    <location>
        <begin position="333"/>
        <end position="357"/>
    </location>
</feature>
<feature type="compositionally biased region" description="Gly residues" evidence="4">
    <location>
        <begin position="340"/>
        <end position="355"/>
    </location>
</feature>
<keyword evidence="1" id="KW-0808">Transferase</keyword>
<dbReference type="GO" id="GO:0000155">
    <property type="term" value="F:phosphorelay sensor kinase activity"/>
    <property type="evidence" value="ECO:0007669"/>
    <property type="project" value="InterPro"/>
</dbReference>
<accession>A0A191WD04</accession>
<evidence type="ECO:0000256" key="5">
    <source>
        <dbReference type="SAM" id="Phobius"/>
    </source>
</evidence>
<dbReference type="Gene3D" id="1.20.5.1930">
    <property type="match status" value="1"/>
</dbReference>
<feature type="domain" description="Signal transduction histidine kinase subgroup 3 dimerisation and phosphoacceptor" evidence="7">
    <location>
        <begin position="189"/>
        <end position="254"/>
    </location>
</feature>
<evidence type="ECO:0000256" key="2">
    <source>
        <dbReference type="ARBA" id="ARBA00022777"/>
    </source>
</evidence>
<feature type="transmembrane region" description="Helical" evidence="5">
    <location>
        <begin position="78"/>
        <end position="97"/>
    </location>
</feature>